<dbReference type="Proteomes" id="UP001501521">
    <property type="component" value="Unassembled WGS sequence"/>
</dbReference>
<evidence type="ECO:0000256" key="3">
    <source>
        <dbReference type="ARBA" id="ARBA00022748"/>
    </source>
</evidence>
<sequence>MSARRNPVAETLRWAWGQLTSMRTALLLLFLLAIASIPGSIIPQRNTEPIEVIDFKAANPGLDRILEPLGFYDIYTSAVFSAVYLLLFASLIGCIIPRVGKYWRAVRKPPPRLPARVERLPVALSGSLTDADGAMARAEAWLRAKRYRTRVGDDGVSAERGYLREFGNLTFHLSLVAVLAGLAWSNLWGFSGSAIVVEGRGFANVITRYDDFTAGGLLETDALERFSVTIDEFHAEFETGEVQRGAARVFDADVTLTDADGTRPVTMTVNQPLLTAGGTQVNLQAHGYAPVFTVTDGNGDVAFSGPVVFLPQDGNFSSMGVIKVPDARPQRLAFEAWFLPTAVLDERGPHSVFPDALNPEVFINAWSGEPAVETGVPENVYVLNTDGLAQVPGDDGQVLSARMLPGAHMSLPDGLGSISFDGYHRWVRLQVSQTPGNLMTLISISVGVIGLTLSLYVRPRRLFVRVADGGVTVGGLDRTDTATGLDEEVAALFGAVTGEPGHNGGAAPRPDTEEPAE</sequence>
<keyword evidence="5 7" id="KW-0472">Membrane</keyword>
<keyword evidence="2 7" id="KW-0812">Transmembrane</keyword>
<dbReference type="InterPro" id="IPR007816">
    <property type="entry name" value="ResB-like_domain"/>
</dbReference>
<dbReference type="PANTHER" id="PTHR31566">
    <property type="entry name" value="CYTOCHROME C BIOGENESIS PROTEIN CCS1, CHLOROPLASTIC"/>
    <property type="match status" value="1"/>
</dbReference>
<gene>
    <name evidence="9" type="ORF">GCM10025789_04850</name>
</gene>
<dbReference type="PANTHER" id="PTHR31566:SF0">
    <property type="entry name" value="CYTOCHROME C BIOGENESIS PROTEIN CCS1, CHLOROPLASTIC"/>
    <property type="match status" value="1"/>
</dbReference>
<evidence type="ECO:0000313" key="9">
    <source>
        <dbReference type="EMBL" id="GAA4891155.1"/>
    </source>
</evidence>
<organism evidence="9 10">
    <name type="scientific">Tessaracoccus lubricantis</name>
    <dbReference type="NCBI Taxonomy" id="545543"/>
    <lineage>
        <taxon>Bacteria</taxon>
        <taxon>Bacillati</taxon>
        <taxon>Actinomycetota</taxon>
        <taxon>Actinomycetes</taxon>
        <taxon>Propionibacteriales</taxon>
        <taxon>Propionibacteriaceae</taxon>
        <taxon>Tessaracoccus</taxon>
    </lineage>
</organism>
<keyword evidence="4 7" id="KW-1133">Transmembrane helix</keyword>
<reference evidence="10" key="1">
    <citation type="journal article" date="2019" name="Int. J. Syst. Evol. Microbiol.">
        <title>The Global Catalogue of Microorganisms (GCM) 10K type strain sequencing project: providing services to taxonomists for standard genome sequencing and annotation.</title>
        <authorList>
            <consortium name="The Broad Institute Genomics Platform"/>
            <consortium name="The Broad Institute Genome Sequencing Center for Infectious Disease"/>
            <person name="Wu L."/>
            <person name="Ma J."/>
        </authorList>
    </citation>
    <scope>NUCLEOTIDE SEQUENCE [LARGE SCALE GENOMIC DNA]</scope>
    <source>
        <strain evidence="10">JCM 19125</strain>
    </source>
</reference>
<keyword evidence="10" id="KW-1185">Reference proteome</keyword>
<evidence type="ECO:0000256" key="6">
    <source>
        <dbReference type="SAM" id="MobiDB-lite"/>
    </source>
</evidence>
<dbReference type="InterPro" id="IPR023494">
    <property type="entry name" value="Cyt_c_bgen_Ccs1/CcsB/ResB"/>
</dbReference>
<feature type="transmembrane region" description="Helical" evidence="7">
    <location>
        <begin position="169"/>
        <end position="190"/>
    </location>
</feature>
<comment type="caution">
    <text evidence="9">The sequence shown here is derived from an EMBL/GenBank/DDBJ whole genome shotgun (WGS) entry which is preliminary data.</text>
</comment>
<evidence type="ECO:0000256" key="5">
    <source>
        <dbReference type="ARBA" id="ARBA00023136"/>
    </source>
</evidence>
<evidence type="ECO:0000256" key="1">
    <source>
        <dbReference type="ARBA" id="ARBA00004141"/>
    </source>
</evidence>
<evidence type="ECO:0000259" key="8">
    <source>
        <dbReference type="Pfam" id="PF05140"/>
    </source>
</evidence>
<name>A0ABP9F113_9ACTN</name>
<keyword evidence="3" id="KW-0201">Cytochrome c-type biogenesis</keyword>
<feature type="transmembrane region" description="Helical" evidence="7">
    <location>
        <begin position="74"/>
        <end position="96"/>
    </location>
</feature>
<evidence type="ECO:0000256" key="4">
    <source>
        <dbReference type="ARBA" id="ARBA00022989"/>
    </source>
</evidence>
<feature type="transmembrane region" description="Helical" evidence="7">
    <location>
        <begin position="438"/>
        <end position="457"/>
    </location>
</feature>
<protein>
    <submittedName>
        <fullName evidence="9">Cytochrome c biogenesis protein ResB</fullName>
    </submittedName>
</protein>
<comment type="subcellular location">
    <subcellularLocation>
        <location evidence="1">Membrane</location>
        <topology evidence="1">Multi-pass membrane protein</topology>
    </subcellularLocation>
</comment>
<evidence type="ECO:0000256" key="2">
    <source>
        <dbReference type="ARBA" id="ARBA00022692"/>
    </source>
</evidence>
<accession>A0ABP9F113</accession>
<dbReference type="RefSeq" id="WP_345578436.1">
    <property type="nucleotide sequence ID" value="NZ_BAABLV010000008.1"/>
</dbReference>
<evidence type="ECO:0000313" key="10">
    <source>
        <dbReference type="Proteomes" id="UP001501521"/>
    </source>
</evidence>
<evidence type="ECO:0000256" key="7">
    <source>
        <dbReference type="SAM" id="Phobius"/>
    </source>
</evidence>
<feature type="region of interest" description="Disordered" evidence="6">
    <location>
        <begin position="496"/>
        <end position="517"/>
    </location>
</feature>
<dbReference type="EMBL" id="BAABLV010000008">
    <property type="protein sequence ID" value="GAA4891155.1"/>
    <property type="molecule type" value="Genomic_DNA"/>
</dbReference>
<proteinExistence type="predicted"/>
<dbReference type="Pfam" id="PF05140">
    <property type="entry name" value="ResB"/>
    <property type="match status" value="1"/>
</dbReference>
<feature type="domain" description="ResB-like" evidence="8">
    <location>
        <begin position="22"/>
        <end position="488"/>
    </location>
</feature>